<keyword evidence="2 6" id="KW-0812">Transmembrane</keyword>
<keyword evidence="9" id="KW-1185">Reference proteome</keyword>
<protein>
    <recommendedName>
        <fullName evidence="7">Ion transport domain-containing protein</fullName>
    </recommendedName>
</protein>
<reference evidence="8 9" key="1">
    <citation type="submission" date="2024-02" db="EMBL/GenBank/DDBJ databases">
        <authorList>
            <person name="Chen Y."/>
            <person name="Shah S."/>
            <person name="Dougan E. K."/>
            <person name="Thang M."/>
            <person name="Chan C."/>
        </authorList>
    </citation>
    <scope>NUCLEOTIDE SEQUENCE [LARGE SCALE GENOMIC DNA]</scope>
</reference>
<feature type="transmembrane region" description="Helical" evidence="6">
    <location>
        <begin position="597"/>
        <end position="617"/>
    </location>
</feature>
<feature type="transmembrane region" description="Helical" evidence="6">
    <location>
        <begin position="651"/>
        <end position="670"/>
    </location>
</feature>
<evidence type="ECO:0000256" key="4">
    <source>
        <dbReference type="ARBA" id="ARBA00023136"/>
    </source>
</evidence>
<comment type="caution">
    <text evidence="8">The sequence shown here is derived from an EMBL/GenBank/DDBJ whole genome shotgun (WGS) entry which is preliminary data.</text>
</comment>
<feature type="transmembrane region" description="Helical" evidence="6">
    <location>
        <begin position="216"/>
        <end position="238"/>
    </location>
</feature>
<evidence type="ECO:0000256" key="1">
    <source>
        <dbReference type="ARBA" id="ARBA00004141"/>
    </source>
</evidence>
<comment type="subcellular location">
    <subcellularLocation>
        <location evidence="1">Membrane</location>
        <topology evidence="1">Multi-pass membrane protein</topology>
    </subcellularLocation>
</comment>
<dbReference type="InterPro" id="IPR005821">
    <property type="entry name" value="Ion_trans_dom"/>
</dbReference>
<feature type="transmembrane region" description="Helical" evidence="6">
    <location>
        <begin position="677"/>
        <end position="697"/>
    </location>
</feature>
<gene>
    <name evidence="8" type="ORF">CCMP2556_LOCUS36643</name>
</gene>
<evidence type="ECO:0000256" key="3">
    <source>
        <dbReference type="ARBA" id="ARBA00022989"/>
    </source>
</evidence>
<feature type="region of interest" description="Disordered" evidence="5">
    <location>
        <begin position="732"/>
        <end position="751"/>
    </location>
</feature>
<evidence type="ECO:0000313" key="9">
    <source>
        <dbReference type="Proteomes" id="UP001642484"/>
    </source>
</evidence>
<name>A0ABP0PEV7_9DINO</name>
<feature type="transmembrane region" description="Helical" evidence="6">
    <location>
        <begin position="709"/>
        <end position="730"/>
    </location>
</feature>
<evidence type="ECO:0000256" key="5">
    <source>
        <dbReference type="SAM" id="MobiDB-lite"/>
    </source>
</evidence>
<feature type="transmembrane region" description="Helical" evidence="6">
    <location>
        <begin position="186"/>
        <end position="210"/>
    </location>
</feature>
<evidence type="ECO:0000256" key="6">
    <source>
        <dbReference type="SAM" id="Phobius"/>
    </source>
</evidence>
<feature type="domain" description="Ion transport" evidence="7">
    <location>
        <begin position="188"/>
        <end position="439"/>
    </location>
</feature>
<dbReference type="EMBL" id="CAXAMN010023006">
    <property type="protein sequence ID" value="CAK9074369.1"/>
    <property type="molecule type" value="Genomic_DNA"/>
</dbReference>
<evidence type="ECO:0000259" key="7">
    <source>
        <dbReference type="Pfam" id="PF00520"/>
    </source>
</evidence>
<dbReference type="PANTHER" id="PTHR10217:SF435">
    <property type="entry name" value="POTASSIUM VOLTAGE-GATED CHANNEL PROTEIN EAG"/>
    <property type="match status" value="1"/>
</dbReference>
<dbReference type="Gene3D" id="1.10.287.70">
    <property type="match status" value="1"/>
</dbReference>
<dbReference type="PANTHER" id="PTHR10217">
    <property type="entry name" value="VOLTAGE AND LIGAND GATED POTASSIUM CHANNEL"/>
    <property type="match status" value="1"/>
</dbReference>
<feature type="transmembrane region" description="Helical" evidence="6">
    <location>
        <begin position="259"/>
        <end position="280"/>
    </location>
</feature>
<dbReference type="Proteomes" id="UP001642484">
    <property type="component" value="Unassembled WGS sequence"/>
</dbReference>
<feature type="transmembrane region" description="Helical" evidence="6">
    <location>
        <begin position="413"/>
        <end position="433"/>
    </location>
</feature>
<dbReference type="InterPro" id="IPR050818">
    <property type="entry name" value="KCNH_animal-type"/>
</dbReference>
<keyword evidence="3 6" id="KW-1133">Transmembrane helix</keyword>
<accession>A0ABP0PEV7</accession>
<dbReference type="Pfam" id="PF00520">
    <property type="entry name" value="Ion_trans"/>
    <property type="match status" value="1"/>
</dbReference>
<organism evidence="8 9">
    <name type="scientific">Durusdinium trenchii</name>
    <dbReference type="NCBI Taxonomy" id="1381693"/>
    <lineage>
        <taxon>Eukaryota</taxon>
        <taxon>Sar</taxon>
        <taxon>Alveolata</taxon>
        <taxon>Dinophyceae</taxon>
        <taxon>Suessiales</taxon>
        <taxon>Symbiodiniaceae</taxon>
        <taxon>Durusdinium</taxon>
    </lineage>
</organism>
<evidence type="ECO:0000313" key="8">
    <source>
        <dbReference type="EMBL" id="CAK9074369.1"/>
    </source>
</evidence>
<keyword evidence="4 6" id="KW-0472">Membrane</keyword>
<sequence length="751" mass="84750">MASFRACVDLQLNEVRRRLQENLAQELERLGQDLVASLGDASMSPRMIEQVGASVSIDLWKADLWRNEEDEETKEQPLHMIKEVSKDQVSERSENSAPLMVTIDSVTNFQHRQISMDSCERVRSVKRQPLVLHPMWSQEVRVTKSNSLRNTDLMRRPSRFAIRAGEEALGTGCLQMMVFRPSSLRCLMWDIVCFIAIVYDTIMVPLFSAFPIDTTLALQILETSSTVVWVIDMFATFFRGFLDTHTGFIEMRLNKIARHYLSTWFLPDIAMLVVDMISLFLVDQKAAATVTLLRLFRNIRILRLLKIAGRLSRLKEMFVGLDYGLEWTSVYLATAMTVLKQICVISLLCHFSGCAWYALGTLAMENTWIKAIQASSGSDTDIMYMYVTSLHWSLTQFTPASIDVAAVNVPERIFSVVVTLAGLIVFSLFIGSINQALGRLAALTAQETRQHLLVRRYVTEKQVSVELAADILRCIQQRGLGKESSKLVLSDIKILESLPRKLLVKLQQEVGMPVLESHGLLRHVSNLGSDTELATLCYRALKEQSVVFGEELYQEHAYDLRGWRYAFVPSFNYKLGPILFKECDKISHITCPLDARMATYINVIVIWIGFVVTMLVAHYLRGRYAFAGLCNWGMSVVNAFGGHLMPWLFQGYNPGAFQSLFMFAFGVFAITRPSVQFAAACVLNGVLFHVIAFFVGMNLVFKYHFPAEVVALLGFLCSTAMPLGFARLCAPDDPDDYEKMSSDSEDEEGTP</sequence>
<dbReference type="SUPFAM" id="SSF81324">
    <property type="entry name" value="Voltage-gated potassium channels"/>
    <property type="match status" value="1"/>
</dbReference>
<evidence type="ECO:0000256" key="2">
    <source>
        <dbReference type="ARBA" id="ARBA00022692"/>
    </source>
</evidence>
<proteinExistence type="predicted"/>